<reference evidence="3" key="1">
    <citation type="submission" date="2025-08" db="UniProtKB">
        <authorList>
            <consortium name="RefSeq"/>
        </authorList>
    </citation>
    <scope>IDENTIFICATION</scope>
</reference>
<dbReference type="InterPro" id="IPR050111">
    <property type="entry name" value="C-type_lectin/snaclec_domain"/>
</dbReference>
<evidence type="ECO:0000259" key="1">
    <source>
        <dbReference type="PROSITE" id="PS50041"/>
    </source>
</evidence>
<dbReference type="InterPro" id="IPR016186">
    <property type="entry name" value="C-type_lectin-like/link_sf"/>
</dbReference>
<accession>A0ABM1VSS2</accession>
<dbReference type="SUPFAM" id="SSF56436">
    <property type="entry name" value="C-type lectin-like"/>
    <property type="match status" value="2"/>
</dbReference>
<dbReference type="Proteomes" id="UP000694888">
    <property type="component" value="Unplaced"/>
</dbReference>
<organism evidence="2 3">
    <name type="scientific">Aplysia californica</name>
    <name type="common">California sea hare</name>
    <dbReference type="NCBI Taxonomy" id="6500"/>
    <lineage>
        <taxon>Eukaryota</taxon>
        <taxon>Metazoa</taxon>
        <taxon>Spiralia</taxon>
        <taxon>Lophotrochozoa</taxon>
        <taxon>Mollusca</taxon>
        <taxon>Gastropoda</taxon>
        <taxon>Heterobranchia</taxon>
        <taxon>Euthyneura</taxon>
        <taxon>Tectipleura</taxon>
        <taxon>Aplysiida</taxon>
        <taxon>Aplysioidea</taxon>
        <taxon>Aplysiidae</taxon>
        <taxon>Aplysia</taxon>
    </lineage>
</organism>
<gene>
    <name evidence="3" type="primary">LOC106011660</name>
</gene>
<name>A0ABM1VSS2_APLCA</name>
<keyword evidence="2" id="KW-1185">Reference proteome</keyword>
<feature type="domain" description="C-type lectin" evidence="1">
    <location>
        <begin position="30"/>
        <end position="145"/>
    </location>
</feature>
<dbReference type="SMART" id="SM00034">
    <property type="entry name" value="CLECT"/>
    <property type="match status" value="2"/>
</dbReference>
<protein>
    <submittedName>
        <fullName evidence="3">Macrophage mannose receptor 1</fullName>
    </submittedName>
</protein>
<dbReference type="PANTHER" id="PTHR22803">
    <property type="entry name" value="MANNOSE, PHOSPHOLIPASE, LECTIN RECEPTOR RELATED"/>
    <property type="match status" value="1"/>
</dbReference>
<dbReference type="CDD" id="cd00037">
    <property type="entry name" value="CLECT"/>
    <property type="match status" value="2"/>
</dbReference>
<dbReference type="PROSITE" id="PS50041">
    <property type="entry name" value="C_TYPE_LECTIN_2"/>
    <property type="match status" value="2"/>
</dbReference>
<dbReference type="InterPro" id="IPR016187">
    <property type="entry name" value="CTDL_fold"/>
</dbReference>
<feature type="non-terminal residue" evidence="3">
    <location>
        <position position="296"/>
    </location>
</feature>
<dbReference type="GeneID" id="106011660"/>
<proteinExistence type="predicted"/>
<keyword evidence="3" id="KW-0675">Receptor</keyword>
<evidence type="ECO:0000313" key="3">
    <source>
        <dbReference type="RefSeq" id="XP_035825464.1"/>
    </source>
</evidence>
<feature type="domain" description="C-type lectin" evidence="1">
    <location>
        <begin position="171"/>
        <end position="289"/>
    </location>
</feature>
<dbReference type="Pfam" id="PF00059">
    <property type="entry name" value="Lectin_C"/>
    <property type="match status" value="2"/>
</dbReference>
<sequence>MPFVYDSQYVPVYALEPANATGCVEGYQRFRDSCYRYNKDLYTWDQAEKLCQVEGSHLVSLSDRFEQDFIELLTLGAARDLQMWLGLKYDLATEAFAWSDTWPVKYTLWDKDEPDRKPNEGCVSHTVDGRWQDVPCEMQMSFVCEHSLVRPPTAKPPKPASCPRGWVGLGNSNNCYMLEAKSLKSWSSASYACTILGGHLASMHTAEENQFVVSQVARGGKDTWIGISKGQGTGFSWSDGTALNFMFWTPGEGAIDDDDSLHQDCVVVTKIDGSWRETDCFDQHAYICKKTLYAAS</sequence>
<dbReference type="Gene3D" id="3.10.100.10">
    <property type="entry name" value="Mannose-Binding Protein A, subunit A"/>
    <property type="match status" value="2"/>
</dbReference>
<dbReference type="RefSeq" id="XP_035825464.1">
    <property type="nucleotide sequence ID" value="XM_035969571.1"/>
</dbReference>
<evidence type="ECO:0000313" key="2">
    <source>
        <dbReference type="Proteomes" id="UP000694888"/>
    </source>
</evidence>
<dbReference type="InterPro" id="IPR001304">
    <property type="entry name" value="C-type_lectin-like"/>
</dbReference>